<comment type="function">
    <text evidence="10">Short-chain specific acyl-CoA dehydrogenase is one of the acyl-CoA dehydrogenases that catalyze the first step of mitochondrial fatty acid beta-oxidation, an aerobic process breaking down fatty acids into acetyl-CoA and allowing the production of energy from fats. The first step of fatty acid beta-oxidation consists in the removal of one hydrogen from C-2 and C-3 of the straight-chain fatty acyl-CoA thioester, resulting in the formation of trans-2-enoyl-CoA. Among the different mitochondrial acyl-CoA dehydrogenases, short-chain specific acyl-CoA dehydrogenase acts specifically on acyl-CoAs with saturated 4 to 6 carbons long primary chains.</text>
</comment>
<evidence type="ECO:0000259" key="17">
    <source>
        <dbReference type="Pfam" id="PF02771"/>
    </source>
</evidence>
<evidence type="ECO:0000256" key="3">
    <source>
        <dbReference type="ARBA" id="ARBA00009347"/>
    </source>
</evidence>
<comment type="pathway">
    <text evidence="2">Lipid metabolism; mitochondrial fatty acid beta-oxidation.</text>
</comment>
<evidence type="ECO:0000256" key="10">
    <source>
        <dbReference type="ARBA" id="ARBA00045387"/>
    </source>
</evidence>
<dbReference type="PIRSF" id="PIRSF016578">
    <property type="entry name" value="HsaA"/>
    <property type="match status" value="1"/>
</dbReference>
<comment type="catalytic activity">
    <reaction evidence="12">
        <text>hexanoyl-CoA + oxidized [electron-transfer flavoprotein] + H(+) = (2E)-hexenoyl-CoA + reduced [electron-transfer flavoprotein]</text>
        <dbReference type="Rhea" id="RHEA:43464"/>
        <dbReference type="Rhea" id="RHEA-COMP:10685"/>
        <dbReference type="Rhea" id="RHEA-COMP:10686"/>
        <dbReference type="ChEBI" id="CHEBI:15378"/>
        <dbReference type="ChEBI" id="CHEBI:57692"/>
        <dbReference type="ChEBI" id="CHEBI:58307"/>
        <dbReference type="ChEBI" id="CHEBI:62077"/>
        <dbReference type="ChEBI" id="CHEBI:62620"/>
    </reaction>
    <physiologicalReaction direction="left-to-right" evidence="12">
        <dbReference type="Rhea" id="RHEA:43465"/>
    </physiologicalReaction>
</comment>
<organism evidence="18">
    <name type="scientific">Xenopsylla cheopis</name>
    <name type="common">Oriental rat flea</name>
    <name type="synonym">Pulex cheopis</name>
    <dbReference type="NCBI Taxonomy" id="163159"/>
    <lineage>
        <taxon>Eukaryota</taxon>
        <taxon>Metazoa</taxon>
        <taxon>Ecdysozoa</taxon>
        <taxon>Arthropoda</taxon>
        <taxon>Hexapoda</taxon>
        <taxon>Insecta</taxon>
        <taxon>Pterygota</taxon>
        <taxon>Neoptera</taxon>
        <taxon>Endopterygota</taxon>
        <taxon>Siphonaptera</taxon>
        <taxon>Pulicidae</taxon>
        <taxon>Xenopsyllinae</taxon>
        <taxon>Xenopsylla</taxon>
    </lineage>
</organism>
<evidence type="ECO:0000256" key="6">
    <source>
        <dbReference type="ARBA" id="ARBA00022827"/>
    </source>
</evidence>
<feature type="domain" description="Acyl-CoA dehydrogenase/oxidase C-terminal" evidence="15">
    <location>
        <begin position="255"/>
        <end position="403"/>
    </location>
</feature>
<dbReference type="SUPFAM" id="SSF56645">
    <property type="entry name" value="Acyl-CoA dehydrogenase NM domain-like"/>
    <property type="match status" value="1"/>
</dbReference>
<dbReference type="FunFam" id="1.10.540.10:FF:000002">
    <property type="entry name" value="Acyl-CoA dehydrogenase FadE19"/>
    <property type="match status" value="1"/>
</dbReference>
<evidence type="ECO:0000256" key="14">
    <source>
        <dbReference type="RuleBase" id="RU362125"/>
    </source>
</evidence>
<evidence type="ECO:0000256" key="5">
    <source>
        <dbReference type="ARBA" id="ARBA00022630"/>
    </source>
</evidence>
<comment type="catalytic activity">
    <reaction evidence="11">
        <text>pentanoyl-CoA + oxidized [electron-transfer flavoprotein] + H(+) = (2E)-pentenoyl-CoA + reduced [electron-transfer flavoprotein]</text>
        <dbReference type="Rhea" id="RHEA:43456"/>
        <dbReference type="Rhea" id="RHEA-COMP:10685"/>
        <dbReference type="Rhea" id="RHEA-COMP:10686"/>
        <dbReference type="ChEBI" id="CHEBI:15378"/>
        <dbReference type="ChEBI" id="CHEBI:57389"/>
        <dbReference type="ChEBI" id="CHEBI:57692"/>
        <dbReference type="ChEBI" id="CHEBI:58307"/>
        <dbReference type="ChEBI" id="CHEBI:86160"/>
    </reaction>
    <physiologicalReaction direction="left-to-right" evidence="11">
        <dbReference type="Rhea" id="RHEA:43457"/>
    </physiologicalReaction>
</comment>
<dbReference type="InterPro" id="IPR036250">
    <property type="entry name" value="AcylCo_DH-like_C"/>
</dbReference>
<feature type="domain" description="Acyl-CoA oxidase/dehydrogenase middle" evidence="16">
    <location>
        <begin position="148"/>
        <end position="243"/>
    </location>
</feature>
<dbReference type="PROSITE" id="PS00072">
    <property type="entry name" value="ACYL_COA_DH_1"/>
    <property type="match status" value="1"/>
</dbReference>
<dbReference type="Gene3D" id="1.20.140.10">
    <property type="entry name" value="Butyryl-CoA Dehydrogenase, subunit A, domain 3"/>
    <property type="match status" value="1"/>
</dbReference>
<comment type="similarity">
    <text evidence="3 14">Belongs to the acyl-CoA dehydrogenase family.</text>
</comment>
<comment type="cofactor">
    <cofactor evidence="1 14">
        <name>FAD</name>
        <dbReference type="ChEBI" id="CHEBI:57692"/>
    </cofactor>
</comment>
<dbReference type="AlphaFoldDB" id="A0A6M2DRI3"/>
<dbReference type="FunFam" id="1.20.140.10:FF:000004">
    <property type="entry name" value="Acyl-CoA dehydrogenase FadE25"/>
    <property type="match status" value="1"/>
</dbReference>
<reference evidence="18" key="1">
    <citation type="submission" date="2020-03" db="EMBL/GenBank/DDBJ databases">
        <title>Transcriptomic Profiling of the Digestive Tract of the Rat Flea, Xenopsylla cheopis, Following Blood Feeding and Infection with Yersinia pestis.</title>
        <authorList>
            <person name="Bland D.M."/>
            <person name="Martens C.A."/>
            <person name="Virtaneva K."/>
            <person name="Kanakabandi K."/>
            <person name="Long D."/>
            <person name="Rosenke R."/>
            <person name="Saturday G.A."/>
            <person name="Hoyt F.H."/>
            <person name="Bruno D.P."/>
            <person name="Ribeiro J.M.C."/>
            <person name="Hinnebusch J."/>
        </authorList>
    </citation>
    <scope>NUCLEOTIDE SEQUENCE</scope>
</reference>
<comment type="catalytic activity">
    <reaction evidence="13">
        <text>butanoyl-CoA + oxidized [electron-transfer flavoprotein] + H(+) = (2E)-butenoyl-CoA + reduced [electron-transfer flavoprotein]</text>
        <dbReference type="Rhea" id="RHEA:24004"/>
        <dbReference type="Rhea" id="RHEA-COMP:10685"/>
        <dbReference type="Rhea" id="RHEA-COMP:10686"/>
        <dbReference type="ChEBI" id="CHEBI:15378"/>
        <dbReference type="ChEBI" id="CHEBI:57332"/>
        <dbReference type="ChEBI" id="CHEBI:57371"/>
        <dbReference type="ChEBI" id="CHEBI:57692"/>
        <dbReference type="ChEBI" id="CHEBI:58307"/>
        <dbReference type="EC" id="1.3.8.1"/>
    </reaction>
    <physiologicalReaction direction="left-to-right" evidence="13">
        <dbReference type="Rhea" id="RHEA:24005"/>
    </physiologicalReaction>
</comment>
<dbReference type="GO" id="GO:0005739">
    <property type="term" value="C:mitochondrion"/>
    <property type="evidence" value="ECO:0007669"/>
    <property type="project" value="TreeGrafter"/>
</dbReference>
<evidence type="ECO:0000256" key="7">
    <source>
        <dbReference type="ARBA" id="ARBA00023002"/>
    </source>
</evidence>
<evidence type="ECO:0000256" key="9">
    <source>
        <dbReference type="ARBA" id="ARBA00044204"/>
    </source>
</evidence>
<dbReference type="SUPFAM" id="SSF47203">
    <property type="entry name" value="Acyl-CoA dehydrogenase C-terminal domain-like"/>
    <property type="match status" value="1"/>
</dbReference>
<evidence type="ECO:0000256" key="12">
    <source>
        <dbReference type="ARBA" id="ARBA00049192"/>
    </source>
</evidence>
<dbReference type="Pfam" id="PF00441">
    <property type="entry name" value="Acyl-CoA_dh_1"/>
    <property type="match status" value="1"/>
</dbReference>
<dbReference type="GO" id="GO:0050660">
    <property type="term" value="F:flavin adenine dinucleotide binding"/>
    <property type="evidence" value="ECO:0007669"/>
    <property type="project" value="InterPro"/>
</dbReference>
<evidence type="ECO:0000256" key="1">
    <source>
        <dbReference type="ARBA" id="ARBA00001974"/>
    </source>
</evidence>
<evidence type="ECO:0000259" key="16">
    <source>
        <dbReference type="Pfam" id="PF02770"/>
    </source>
</evidence>
<accession>A0A6M2DRI3</accession>
<evidence type="ECO:0000256" key="4">
    <source>
        <dbReference type="ARBA" id="ARBA00012046"/>
    </source>
</evidence>
<dbReference type="Pfam" id="PF02771">
    <property type="entry name" value="Acyl-CoA_dh_N"/>
    <property type="match status" value="1"/>
</dbReference>
<dbReference type="GO" id="GO:0046359">
    <property type="term" value="P:butyrate catabolic process"/>
    <property type="evidence" value="ECO:0007669"/>
    <property type="project" value="TreeGrafter"/>
</dbReference>
<dbReference type="InterPro" id="IPR013786">
    <property type="entry name" value="AcylCoA_DH/ox_N"/>
</dbReference>
<dbReference type="InterPro" id="IPR006091">
    <property type="entry name" value="Acyl-CoA_Oxase/DH_mid-dom"/>
</dbReference>
<dbReference type="InterPro" id="IPR037069">
    <property type="entry name" value="AcylCoA_DH/ox_N_sf"/>
</dbReference>
<feature type="domain" description="Acyl-CoA dehydrogenase/oxidase N-terminal" evidence="17">
    <location>
        <begin position="35"/>
        <end position="141"/>
    </location>
</feature>
<dbReference type="Gene3D" id="1.10.540.10">
    <property type="entry name" value="Acyl-CoA dehydrogenase/oxidase, N-terminal domain"/>
    <property type="match status" value="1"/>
</dbReference>
<dbReference type="InterPro" id="IPR009075">
    <property type="entry name" value="AcylCo_DH/oxidase_C"/>
</dbReference>
<evidence type="ECO:0000313" key="18">
    <source>
        <dbReference type="EMBL" id="NOV48250.1"/>
    </source>
</evidence>
<dbReference type="PROSITE" id="PS00073">
    <property type="entry name" value="ACYL_COA_DH_2"/>
    <property type="match status" value="1"/>
</dbReference>
<dbReference type="Gene3D" id="2.40.110.10">
    <property type="entry name" value="Butyryl-CoA Dehydrogenase, subunit A, domain 2"/>
    <property type="match status" value="1"/>
</dbReference>
<dbReference type="InterPro" id="IPR046373">
    <property type="entry name" value="Acyl-CoA_Oxase/DH_mid-dom_sf"/>
</dbReference>
<proteinExistence type="inferred from homology"/>
<dbReference type="PANTHER" id="PTHR43884">
    <property type="entry name" value="ACYL-COA DEHYDROGENASE"/>
    <property type="match status" value="1"/>
</dbReference>
<evidence type="ECO:0000256" key="2">
    <source>
        <dbReference type="ARBA" id="ARBA00005198"/>
    </source>
</evidence>
<dbReference type="InterPro" id="IPR009100">
    <property type="entry name" value="AcylCoA_DH/oxidase_NM_dom_sf"/>
</dbReference>
<name>A0A6M2DRI3_XENCH</name>
<dbReference type="EMBL" id="GIIL01004524">
    <property type="protein sequence ID" value="NOV48250.1"/>
    <property type="molecule type" value="Transcribed_RNA"/>
</dbReference>
<keyword evidence="5 14" id="KW-0285">Flavoprotein</keyword>
<evidence type="ECO:0000259" key="15">
    <source>
        <dbReference type="Pfam" id="PF00441"/>
    </source>
</evidence>
<evidence type="ECO:0000256" key="11">
    <source>
        <dbReference type="ARBA" id="ARBA00048499"/>
    </source>
</evidence>
<keyword evidence="6 14" id="KW-0274">FAD</keyword>
<sequence>MTKVYKLIHGQNVKTYLDPYNLFKRTFSLHNLSVEHKELQNTCRTFAEEKLKPIAGELDRNERFPKEEIKQLGQLGLLAINVHADYGGSGLDTLAISVAIEEISRGCGSTGSIVSIHNCLYACLLNRLGSEKQKDHFLKLCSDGNLGAFALSETDAGSDVAAMSTTATNDGEYWIINGTKAWVTSAYEAKAAIVFATVDKNLQHKGITAFIVPMDTEGVCVMRKEKKLGIRATSTCSIRLEDVRVPNWCLIGQPGAGFRMAMEQLDLARIGIASQALGIAQASLDAAINYASIRKAFGSYLIDMPTVKGHIADIALRLESARLLTWKAAALKDEGKRSTKYSSMAKIAASQCASFAAHTAMQIMGGMGYVNDMPAERHYRDARITEIYGGVTDIQKLVIADQVIREYGI</sequence>
<dbReference type="GO" id="GO:0033539">
    <property type="term" value="P:fatty acid beta-oxidation using acyl-CoA dehydrogenase"/>
    <property type="evidence" value="ECO:0007669"/>
    <property type="project" value="TreeGrafter"/>
</dbReference>
<keyword evidence="7 14" id="KW-0560">Oxidoreductase</keyword>
<protein>
    <recommendedName>
        <fullName evidence="9">Short-chain specific acyl-CoA dehydrogenase, mitochondrial</fullName>
        <ecNumber evidence="4">1.3.8.1</ecNumber>
    </recommendedName>
    <alternativeName>
        <fullName evidence="8">Butyryl-CoA dehydrogenase</fullName>
    </alternativeName>
</protein>
<dbReference type="EC" id="1.3.8.1" evidence="4"/>
<dbReference type="GO" id="GO:0016937">
    <property type="term" value="F:short-chain fatty acyl-CoA dehydrogenase activity"/>
    <property type="evidence" value="ECO:0007669"/>
    <property type="project" value="UniProtKB-EC"/>
</dbReference>
<evidence type="ECO:0000256" key="8">
    <source>
        <dbReference type="ARBA" id="ARBA00031895"/>
    </source>
</evidence>
<dbReference type="FunFam" id="2.40.110.10:FF:000001">
    <property type="entry name" value="Acyl-CoA dehydrogenase, mitochondrial"/>
    <property type="match status" value="1"/>
</dbReference>
<dbReference type="Pfam" id="PF02770">
    <property type="entry name" value="Acyl-CoA_dh_M"/>
    <property type="match status" value="1"/>
</dbReference>
<dbReference type="PANTHER" id="PTHR43884:SF26">
    <property type="entry name" value="MEDIUM-CHAIN SPECIFIC ACYL-COA DEHYDROGENASE, MITOCHONDRIAL-LIKE PROTEIN-RELATED"/>
    <property type="match status" value="1"/>
</dbReference>
<evidence type="ECO:0000256" key="13">
    <source>
        <dbReference type="ARBA" id="ARBA00050758"/>
    </source>
</evidence>
<dbReference type="InterPro" id="IPR006089">
    <property type="entry name" value="Acyl-CoA_DH_CS"/>
</dbReference>